<evidence type="ECO:0000256" key="5">
    <source>
        <dbReference type="ARBA" id="ARBA00022824"/>
    </source>
</evidence>
<dbReference type="SUPFAM" id="SSF48371">
    <property type="entry name" value="ARM repeat"/>
    <property type="match status" value="1"/>
</dbReference>
<dbReference type="InterPro" id="IPR040144">
    <property type="entry name" value="RAP1GDS1"/>
</dbReference>
<name>A0A2C9K185_BIOGL</name>
<protein>
    <submittedName>
        <fullName evidence="8">Uncharacterized protein</fullName>
    </submittedName>
</protein>
<comment type="subcellular location">
    <subcellularLocation>
        <location evidence="3">Cytoplasm</location>
        <location evidence="3">Cytosol</location>
    </subcellularLocation>
    <subcellularLocation>
        <location evidence="2">Endoplasmic reticulum</location>
    </subcellularLocation>
    <subcellularLocation>
        <location evidence="1">Mitochondrion</location>
    </subcellularLocation>
</comment>
<feature type="repeat" description="ARM" evidence="7">
    <location>
        <begin position="343"/>
        <end position="387"/>
    </location>
</feature>
<dbReference type="KEGG" id="bgt:106077150"/>
<dbReference type="GO" id="GO:0005739">
    <property type="term" value="C:mitochondrion"/>
    <property type="evidence" value="ECO:0007669"/>
    <property type="project" value="UniProtKB-SubCell"/>
</dbReference>
<keyword evidence="5" id="KW-0256">Endoplasmic reticulum</keyword>
<dbReference type="InterPro" id="IPR000225">
    <property type="entry name" value="Armadillo"/>
</dbReference>
<keyword evidence="6" id="KW-0496">Mitochondrion</keyword>
<evidence type="ECO:0000256" key="2">
    <source>
        <dbReference type="ARBA" id="ARBA00004240"/>
    </source>
</evidence>
<evidence type="ECO:0000256" key="6">
    <source>
        <dbReference type="ARBA" id="ARBA00023128"/>
    </source>
</evidence>
<dbReference type="GO" id="GO:0005783">
    <property type="term" value="C:endoplasmic reticulum"/>
    <property type="evidence" value="ECO:0007669"/>
    <property type="project" value="UniProtKB-SubCell"/>
</dbReference>
<dbReference type="InterPro" id="IPR016024">
    <property type="entry name" value="ARM-type_fold"/>
</dbReference>
<organism evidence="8 9">
    <name type="scientific">Biomphalaria glabrata</name>
    <name type="common">Bloodfluke planorb</name>
    <name type="synonym">Freshwater snail</name>
    <dbReference type="NCBI Taxonomy" id="6526"/>
    <lineage>
        <taxon>Eukaryota</taxon>
        <taxon>Metazoa</taxon>
        <taxon>Spiralia</taxon>
        <taxon>Lophotrochozoa</taxon>
        <taxon>Mollusca</taxon>
        <taxon>Gastropoda</taxon>
        <taxon>Heterobranchia</taxon>
        <taxon>Euthyneura</taxon>
        <taxon>Panpulmonata</taxon>
        <taxon>Hygrophila</taxon>
        <taxon>Lymnaeoidea</taxon>
        <taxon>Planorbidae</taxon>
        <taxon>Biomphalaria</taxon>
    </lineage>
</organism>
<dbReference type="PROSITE" id="PS50176">
    <property type="entry name" value="ARM_REPEAT"/>
    <property type="match status" value="1"/>
</dbReference>
<dbReference type="STRING" id="6526.A0A2C9K185"/>
<evidence type="ECO:0000313" key="9">
    <source>
        <dbReference type="Proteomes" id="UP000076420"/>
    </source>
</evidence>
<dbReference type="Pfam" id="PF00514">
    <property type="entry name" value="Arm"/>
    <property type="match status" value="1"/>
</dbReference>
<dbReference type="EnsemblMetazoa" id="BGLB011495-RB">
    <property type="protein sequence ID" value="BGLB011495-PB"/>
    <property type="gene ID" value="BGLB011495"/>
</dbReference>
<dbReference type="InterPro" id="IPR011989">
    <property type="entry name" value="ARM-like"/>
</dbReference>
<evidence type="ECO:0000256" key="7">
    <source>
        <dbReference type="PROSITE-ProRule" id="PRU00259"/>
    </source>
</evidence>
<dbReference type="SMART" id="SM00185">
    <property type="entry name" value="ARM"/>
    <property type="match status" value="6"/>
</dbReference>
<dbReference type="GO" id="GO:0005829">
    <property type="term" value="C:cytosol"/>
    <property type="evidence" value="ECO:0007669"/>
    <property type="project" value="UniProtKB-SubCell"/>
</dbReference>
<evidence type="ECO:0000256" key="4">
    <source>
        <dbReference type="ARBA" id="ARBA00022490"/>
    </source>
</evidence>
<dbReference type="PANTHER" id="PTHR10957">
    <property type="entry name" value="RAP1 GTPASE-GDP DISSOCIATION STIMULATOR 1"/>
    <property type="match status" value="1"/>
</dbReference>
<sequence>MDEVLTLLTQLKISDKDKDHENVIQKTIQLVCDLNEEDNDNKENIFKALMNHEGMKVILSHLTKTNINEDESLLTNVAQLLAELAKSESLRVPLVSMGVVPHLLSHLSSQNIALATQACRALGNICFDNDPGRLAVDKEDGITIIMKVLSNHLNNTQEGAARLRVIVCGFLLNLTNNCGKLFFMYFVLKLFLKCRPFLNHHFYHIYILWFIQSSKVLFHLQHSYFGTLNAEDERGLWNESQFSGRLLCVIKKNRLFSSPNISKRIEKVSVYFEARNAYGFDSLWQGNTAYDAGKEAAVKSGLLDTFKQLLDQTGNNEQKDIIVDLLGSLMESETAKDIAADNGLYLSLVNIVNSETQSPEIIKMASDVLVSILVGDQSMEKLYMSGDGALLAQSVEWLSSDKDTLKTLGTLAIGNFARRDAYCQHLVEMGIVDKLISILKTNVTSESSFMLHHAVLSSLRNLAIPVANKPKLLEAGVLEICLSLIHTDVMAVIFKLLGVLRMLIEGQESAAIKLGQDRTFLDCLSEWCGVEAHAGVKGEATRVMASLVKNSRSTSVIQNLIRADGINHLVSMAMSEHLVMQNEAILALTIICTTALGEASVPLKEADLIETLIILLKDDKLPAEMMCNVFSLLQAISTSATPSVPPSCALLACTGLMPDVRRTLKDDILTSNIVDLVRSLGESHMDERVKDAARSTVLLLEQSMSCT</sequence>
<dbReference type="VEuPathDB" id="VectorBase:BGLAX_046191"/>
<keyword evidence="4" id="KW-0963">Cytoplasm</keyword>
<gene>
    <name evidence="8" type="primary">106077150</name>
</gene>
<dbReference type="OrthoDB" id="26149at2759"/>
<reference evidence="8" key="1">
    <citation type="submission" date="2020-05" db="UniProtKB">
        <authorList>
            <consortium name="EnsemblMetazoa"/>
        </authorList>
    </citation>
    <scope>IDENTIFICATION</scope>
    <source>
        <strain evidence="8">BB02</strain>
    </source>
</reference>
<evidence type="ECO:0000256" key="3">
    <source>
        <dbReference type="ARBA" id="ARBA00004514"/>
    </source>
</evidence>
<dbReference type="Proteomes" id="UP000076420">
    <property type="component" value="Unassembled WGS sequence"/>
</dbReference>
<evidence type="ECO:0000256" key="1">
    <source>
        <dbReference type="ARBA" id="ARBA00004173"/>
    </source>
</evidence>
<dbReference type="VEuPathDB" id="VectorBase:BGLB011495"/>
<proteinExistence type="predicted"/>
<accession>A0A2C9K185</accession>
<dbReference type="Gene3D" id="1.25.10.10">
    <property type="entry name" value="Leucine-rich Repeat Variant"/>
    <property type="match status" value="2"/>
</dbReference>
<dbReference type="GO" id="GO:0005085">
    <property type="term" value="F:guanyl-nucleotide exchange factor activity"/>
    <property type="evidence" value="ECO:0007669"/>
    <property type="project" value="InterPro"/>
</dbReference>
<evidence type="ECO:0000313" key="8">
    <source>
        <dbReference type="EnsemblMetazoa" id="BGLB011495-PB"/>
    </source>
</evidence>
<dbReference type="AlphaFoldDB" id="A0A2C9K185"/>